<keyword evidence="2" id="KW-0378">Hydrolase</keyword>
<evidence type="ECO:0000259" key="4">
    <source>
        <dbReference type="Pfam" id="PF00884"/>
    </source>
</evidence>
<comment type="caution">
    <text evidence="5">The sequence shown here is derived from an EMBL/GenBank/DDBJ whole genome shotgun (WGS) entry which is preliminary data.</text>
</comment>
<sequence length="492" mass="55917">MALKKPNVLILLTDDQRFDTIHGLGNKTIETPNLDRLVERGTSFTHAHIPGGTAGAVCMPSRAMLHTGRTLFHLKDKGQQIPPEHITLGEQLQKEGYNCCGIGKWHNGTDSYARSFNDGENIFFGGMWDHWNVPVNDYSPEGRYDSTINYTPSFTTSNDSVVVRAQKINAGQHSTELFSGSALRYIEDYNDDKPFFLYVSYLAPHDPRTMPERFRTMYRPEDMELPANFSAMPVVNYGWSEGRDESLESYPRSPERIKQHIADYYAMISHLDWNVGLLLDALETKGLLKDTIIVLSGDNGLAIGQHGLMGKQNLYEHSIRVPLLISGPGVPAGVRCAQYVYLLDIYPTLCDLCGVPVPHSVEGKSFAPLLKNPNAVIREDLYLAFQSRIRGIKDKRYKLLEYRTEHVKLTQLFDLELDPLEMNNFFDVDGYREISHRLRIRLLQLRDEWEDEAHPTGKHFWDVYRAYEDALTPNPERSPNRKNVAGQAGVGK</sequence>
<gene>
    <name evidence="5" type="ORF">PAECIP111802_07298</name>
</gene>
<reference evidence="5 6" key="1">
    <citation type="submission" date="2021-06" db="EMBL/GenBank/DDBJ databases">
        <authorList>
            <person name="Criscuolo A."/>
        </authorList>
    </citation>
    <scope>NUCLEOTIDE SEQUENCE [LARGE SCALE GENOMIC DNA]</scope>
    <source>
        <strain evidence="6">CIP 111802</strain>
    </source>
</reference>
<evidence type="ECO:0000256" key="2">
    <source>
        <dbReference type="ARBA" id="ARBA00022801"/>
    </source>
</evidence>
<accession>A0ABM8VV36</accession>
<evidence type="ECO:0000313" key="5">
    <source>
        <dbReference type="EMBL" id="CAG7659045.1"/>
    </source>
</evidence>
<dbReference type="Proteomes" id="UP000730618">
    <property type="component" value="Unassembled WGS sequence"/>
</dbReference>
<dbReference type="PANTHER" id="PTHR45953:SF1">
    <property type="entry name" value="IDURONATE 2-SULFATASE"/>
    <property type="match status" value="1"/>
</dbReference>
<organism evidence="5 6">
    <name type="scientific">Paenibacillus allorhizosphaerae</name>
    <dbReference type="NCBI Taxonomy" id="2849866"/>
    <lineage>
        <taxon>Bacteria</taxon>
        <taxon>Bacillati</taxon>
        <taxon>Bacillota</taxon>
        <taxon>Bacilli</taxon>
        <taxon>Bacillales</taxon>
        <taxon>Paenibacillaceae</taxon>
        <taxon>Paenibacillus</taxon>
    </lineage>
</organism>
<dbReference type="EMBL" id="CAJVCE010000056">
    <property type="protein sequence ID" value="CAG7659045.1"/>
    <property type="molecule type" value="Genomic_DNA"/>
</dbReference>
<evidence type="ECO:0000256" key="3">
    <source>
        <dbReference type="SAM" id="MobiDB-lite"/>
    </source>
</evidence>
<keyword evidence="6" id="KW-1185">Reference proteome</keyword>
<evidence type="ECO:0000256" key="1">
    <source>
        <dbReference type="ARBA" id="ARBA00022723"/>
    </source>
</evidence>
<dbReference type="CDD" id="cd16155">
    <property type="entry name" value="sulfatase_like"/>
    <property type="match status" value="1"/>
</dbReference>
<feature type="region of interest" description="Disordered" evidence="3">
    <location>
        <begin position="472"/>
        <end position="492"/>
    </location>
</feature>
<protein>
    <submittedName>
        <fullName evidence="5">Bifunctional sulfatase/alpha-L-rhamnosidase</fullName>
    </submittedName>
</protein>
<feature type="domain" description="Sulfatase N-terminal" evidence="4">
    <location>
        <begin position="6"/>
        <end position="355"/>
    </location>
</feature>
<dbReference type="RefSeq" id="WP_218103405.1">
    <property type="nucleotide sequence ID" value="NZ_CAJVCE010000056.1"/>
</dbReference>
<evidence type="ECO:0000313" key="6">
    <source>
        <dbReference type="Proteomes" id="UP000730618"/>
    </source>
</evidence>
<proteinExistence type="predicted"/>
<dbReference type="PANTHER" id="PTHR45953">
    <property type="entry name" value="IDURONATE 2-SULFATASE"/>
    <property type="match status" value="1"/>
</dbReference>
<keyword evidence="1" id="KW-0479">Metal-binding</keyword>
<dbReference type="Pfam" id="PF00884">
    <property type="entry name" value="Sulfatase"/>
    <property type="match status" value="1"/>
</dbReference>
<name>A0ABM8VV36_9BACL</name>
<dbReference type="InterPro" id="IPR000917">
    <property type="entry name" value="Sulfatase_N"/>
</dbReference>